<dbReference type="RefSeq" id="WP_209666227.1">
    <property type="nucleotide sequence ID" value="NZ_JAGGMS010000001.1"/>
</dbReference>
<feature type="domain" description="HTH lysR-type" evidence="6">
    <location>
        <begin position="5"/>
        <end position="62"/>
    </location>
</feature>
<evidence type="ECO:0000259" key="6">
    <source>
        <dbReference type="PROSITE" id="PS50931"/>
    </source>
</evidence>
<dbReference type="PRINTS" id="PR00039">
    <property type="entry name" value="HTHLYSR"/>
</dbReference>
<evidence type="ECO:0000313" key="8">
    <source>
        <dbReference type="Proteomes" id="UP000741013"/>
    </source>
</evidence>
<reference evidence="7 8" key="1">
    <citation type="submission" date="2021-03" db="EMBL/GenBank/DDBJ databases">
        <title>Sequencing the genomes of 1000 actinobacteria strains.</title>
        <authorList>
            <person name="Klenk H.-P."/>
        </authorList>
    </citation>
    <scope>NUCLEOTIDE SEQUENCE [LARGE SCALE GENOMIC DNA]</scope>
    <source>
        <strain evidence="7 8">DSM 45510</strain>
    </source>
</reference>
<accession>A0ABS4PVW6</accession>
<evidence type="ECO:0000256" key="3">
    <source>
        <dbReference type="ARBA" id="ARBA00023125"/>
    </source>
</evidence>
<evidence type="ECO:0000256" key="5">
    <source>
        <dbReference type="SAM" id="Phobius"/>
    </source>
</evidence>
<feature type="transmembrane region" description="Helical" evidence="5">
    <location>
        <begin position="228"/>
        <end position="252"/>
    </location>
</feature>
<evidence type="ECO:0000313" key="7">
    <source>
        <dbReference type="EMBL" id="MBP2183009.1"/>
    </source>
</evidence>
<name>A0ABS4PVW6_9PSEU</name>
<keyword evidence="3 7" id="KW-0238">DNA-binding</keyword>
<dbReference type="InterPro" id="IPR036390">
    <property type="entry name" value="WH_DNA-bd_sf"/>
</dbReference>
<proteinExistence type="inferred from homology"/>
<comment type="similarity">
    <text evidence="1">Belongs to the LysR transcriptional regulatory family.</text>
</comment>
<dbReference type="InterPro" id="IPR050950">
    <property type="entry name" value="HTH-type_LysR_regulators"/>
</dbReference>
<keyword evidence="5" id="KW-0472">Membrane</keyword>
<protein>
    <submittedName>
        <fullName evidence="7">DNA-binding transcriptional LysR family regulator</fullName>
    </submittedName>
</protein>
<keyword evidence="4" id="KW-0804">Transcription</keyword>
<keyword evidence="2" id="KW-0805">Transcription regulation</keyword>
<evidence type="ECO:0000256" key="4">
    <source>
        <dbReference type="ARBA" id="ARBA00023163"/>
    </source>
</evidence>
<gene>
    <name evidence="7" type="ORF">JOM49_004535</name>
</gene>
<comment type="caution">
    <text evidence="7">The sequence shown here is derived from an EMBL/GenBank/DDBJ whole genome shotgun (WGS) entry which is preliminary data.</text>
</comment>
<dbReference type="GO" id="GO:0003677">
    <property type="term" value="F:DNA binding"/>
    <property type="evidence" value="ECO:0007669"/>
    <property type="project" value="UniProtKB-KW"/>
</dbReference>
<dbReference type="EMBL" id="JAGGMS010000001">
    <property type="protein sequence ID" value="MBP2183009.1"/>
    <property type="molecule type" value="Genomic_DNA"/>
</dbReference>
<dbReference type="PROSITE" id="PS50931">
    <property type="entry name" value="HTH_LYSR"/>
    <property type="match status" value="1"/>
</dbReference>
<keyword evidence="5" id="KW-1133">Transmembrane helix</keyword>
<evidence type="ECO:0000256" key="2">
    <source>
        <dbReference type="ARBA" id="ARBA00023015"/>
    </source>
</evidence>
<dbReference type="Gene3D" id="3.40.190.290">
    <property type="match status" value="1"/>
</dbReference>
<dbReference type="PANTHER" id="PTHR30419:SF8">
    <property type="entry name" value="NITROGEN ASSIMILATION TRANSCRIPTIONAL ACTIVATOR-RELATED"/>
    <property type="match status" value="1"/>
</dbReference>
<dbReference type="Gene3D" id="1.10.10.10">
    <property type="entry name" value="Winged helix-like DNA-binding domain superfamily/Winged helix DNA-binding domain"/>
    <property type="match status" value="1"/>
</dbReference>
<dbReference type="Proteomes" id="UP000741013">
    <property type="component" value="Unassembled WGS sequence"/>
</dbReference>
<dbReference type="InterPro" id="IPR000847">
    <property type="entry name" value="LysR_HTH_N"/>
</dbReference>
<dbReference type="SUPFAM" id="SSF53850">
    <property type="entry name" value="Periplasmic binding protein-like II"/>
    <property type="match status" value="1"/>
</dbReference>
<dbReference type="InterPro" id="IPR005119">
    <property type="entry name" value="LysR_subst-bd"/>
</dbReference>
<keyword evidence="8" id="KW-1185">Reference proteome</keyword>
<organism evidence="7 8">
    <name type="scientific">Amycolatopsis magusensis</name>
    <dbReference type="NCBI Taxonomy" id="882444"/>
    <lineage>
        <taxon>Bacteria</taxon>
        <taxon>Bacillati</taxon>
        <taxon>Actinomycetota</taxon>
        <taxon>Actinomycetes</taxon>
        <taxon>Pseudonocardiales</taxon>
        <taxon>Pseudonocardiaceae</taxon>
        <taxon>Amycolatopsis</taxon>
    </lineage>
</organism>
<sequence>MRMDLTVPQLRAVVEVADAGGFTSAAQRLHLAQSSLSRAIGEVERRVGVALFERTTRRLELTPEGAEFVRIARGVLDAFDAGMRHFAGFLEGSAGHVRVATLPSLAAILLPPVVAAYGRAHAAVELSIEDALSGEVLDRVRAGAVDLAVTVVTEPLPDLEVRELAADRFCCIFPPEHAFSGSPALTWSSLAGEPFIAFGAVSSIRRLVDRALDADSVRTGRRIEARNIAAVAGLVAAGLGVSVVPGLVLPLVSFAGLAHSPLPAVERTIAVVRDPARPLAPAVRAFLDALFTDRAELPPESQWLPR</sequence>
<dbReference type="Pfam" id="PF03466">
    <property type="entry name" value="LysR_substrate"/>
    <property type="match status" value="1"/>
</dbReference>
<dbReference type="Pfam" id="PF00126">
    <property type="entry name" value="HTH_1"/>
    <property type="match status" value="1"/>
</dbReference>
<dbReference type="PANTHER" id="PTHR30419">
    <property type="entry name" value="HTH-TYPE TRANSCRIPTIONAL REGULATOR YBHD"/>
    <property type="match status" value="1"/>
</dbReference>
<keyword evidence="5" id="KW-0812">Transmembrane</keyword>
<dbReference type="InterPro" id="IPR036388">
    <property type="entry name" value="WH-like_DNA-bd_sf"/>
</dbReference>
<dbReference type="SUPFAM" id="SSF46785">
    <property type="entry name" value="Winged helix' DNA-binding domain"/>
    <property type="match status" value="1"/>
</dbReference>
<evidence type="ECO:0000256" key="1">
    <source>
        <dbReference type="ARBA" id="ARBA00009437"/>
    </source>
</evidence>